<keyword evidence="3" id="KW-0862">Zinc</keyword>
<name>A0A1Y2BDK5_9TREE</name>
<gene>
    <name evidence="8" type="ORF">BCR39DRAFT_522143</name>
</gene>
<evidence type="ECO:0000313" key="8">
    <source>
        <dbReference type="EMBL" id="ORY32854.1"/>
    </source>
</evidence>
<evidence type="ECO:0000313" key="9">
    <source>
        <dbReference type="Proteomes" id="UP000193986"/>
    </source>
</evidence>
<reference evidence="8 9" key="1">
    <citation type="submission" date="2016-07" db="EMBL/GenBank/DDBJ databases">
        <title>Pervasive Adenine N6-methylation of Active Genes in Fungi.</title>
        <authorList>
            <consortium name="DOE Joint Genome Institute"/>
            <person name="Mondo S.J."/>
            <person name="Dannebaum R.O."/>
            <person name="Kuo R.C."/>
            <person name="Labutti K."/>
            <person name="Haridas S."/>
            <person name="Kuo A."/>
            <person name="Salamov A."/>
            <person name="Ahrendt S.R."/>
            <person name="Lipzen A."/>
            <person name="Sullivan W."/>
            <person name="Andreopoulos W.B."/>
            <person name="Clum A."/>
            <person name="Lindquist E."/>
            <person name="Daum C."/>
            <person name="Ramamoorthy G.K."/>
            <person name="Gryganskyi A."/>
            <person name="Culley D."/>
            <person name="Magnuson J.K."/>
            <person name="James T.Y."/>
            <person name="O'Malley M.A."/>
            <person name="Stajich J.E."/>
            <person name="Spatafora J.W."/>
            <person name="Visel A."/>
            <person name="Grigoriev I.V."/>
        </authorList>
    </citation>
    <scope>NUCLEOTIDE SEQUENCE [LARGE SCALE GENOMIC DNA]</scope>
    <source>
        <strain evidence="8 9">68-887.2</strain>
    </source>
</reference>
<dbReference type="EMBL" id="MCFC01000008">
    <property type="protein sequence ID" value="ORY32854.1"/>
    <property type="molecule type" value="Genomic_DNA"/>
</dbReference>
<evidence type="ECO:0000259" key="7">
    <source>
        <dbReference type="PROSITE" id="PS51999"/>
    </source>
</evidence>
<dbReference type="Pfam" id="PF06839">
    <property type="entry name" value="Zn_ribbon_GRF"/>
    <property type="match status" value="1"/>
</dbReference>
<feature type="region of interest" description="Disordered" evidence="6">
    <location>
        <begin position="1"/>
        <end position="31"/>
    </location>
</feature>
<evidence type="ECO:0000256" key="4">
    <source>
        <dbReference type="PROSITE-ProRule" id="PRU01343"/>
    </source>
</evidence>
<evidence type="ECO:0000256" key="1">
    <source>
        <dbReference type="ARBA" id="ARBA00022723"/>
    </source>
</evidence>
<feature type="coiled-coil region" evidence="5">
    <location>
        <begin position="232"/>
        <end position="287"/>
    </location>
</feature>
<comment type="caution">
    <text evidence="8">The sequence shown here is derived from an EMBL/GenBank/DDBJ whole genome shotgun (WGS) entry which is preliminary data.</text>
</comment>
<keyword evidence="5" id="KW-0175">Coiled coil</keyword>
<protein>
    <recommendedName>
        <fullName evidence="7">GRF-type domain-containing protein</fullName>
    </recommendedName>
</protein>
<evidence type="ECO:0000256" key="3">
    <source>
        <dbReference type="ARBA" id="ARBA00022833"/>
    </source>
</evidence>
<organism evidence="8 9">
    <name type="scientific">Naematelia encephala</name>
    <dbReference type="NCBI Taxonomy" id="71784"/>
    <lineage>
        <taxon>Eukaryota</taxon>
        <taxon>Fungi</taxon>
        <taxon>Dikarya</taxon>
        <taxon>Basidiomycota</taxon>
        <taxon>Agaricomycotina</taxon>
        <taxon>Tremellomycetes</taxon>
        <taxon>Tremellales</taxon>
        <taxon>Naemateliaceae</taxon>
        <taxon>Naematelia</taxon>
    </lineage>
</organism>
<dbReference type="OrthoDB" id="5418639at2759"/>
<dbReference type="InParanoid" id="A0A1Y2BDK5"/>
<evidence type="ECO:0000256" key="2">
    <source>
        <dbReference type="ARBA" id="ARBA00022771"/>
    </source>
</evidence>
<dbReference type="Proteomes" id="UP000193986">
    <property type="component" value="Unassembled WGS sequence"/>
</dbReference>
<keyword evidence="2 4" id="KW-0863">Zinc-finger</keyword>
<dbReference type="STRING" id="71784.A0A1Y2BDK5"/>
<sequence length="287" mass="31124">MSYTRSRPTATASTPQRIQIQPGAPEQDANVPKCTGHGRRALRLVAGANSKNPGRAFYTCPLNRDDPNKCKYFKWADEVDASPSKAGESSRAAQLTAATNARTLGQSPQAKFGRPVASAVNTTPTSLRATRAPLTPQTTVKEGSTDEIDWDQVDTDGLEAEAIASTPSSSQRTDGQSFNERLRSVGASTAKRRRSEEGEQTPRASAIDTESNPFLAAQSSPHAALSPTLSSLEQLSEHLHRQERLLRAGEAAKDGFRKKIRSLEERNAELEARVKELEKQLGGQTKM</sequence>
<feature type="compositionally biased region" description="Polar residues" evidence="6">
    <location>
        <begin position="119"/>
        <end position="128"/>
    </location>
</feature>
<dbReference type="InterPro" id="IPR010666">
    <property type="entry name" value="Znf_GRF"/>
</dbReference>
<accession>A0A1Y2BDK5</accession>
<dbReference type="AlphaFoldDB" id="A0A1Y2BDK5"/>
<proteinExistence type="predicted"/>
<keyword evidence="9" id="KW-1185">Reference proteome</keyword>
<dbReference type="PANTHER" id="PTHR33680:SF1">
    <property type="entry name" value="OS05G0489500 PROTEIN"/>
    <property type="match status" value="1"/>
</dbReference>
<dbReference type="GO" id="GO:0008270">
    <property type="term" value="F:zinc ion binding"/>
    <property type="evidence" value="ECO:0007669"/>
    <property type="project" value="UniProtKB-KW"/>
</dbReference>
<feature type="region of interest" description="Disordered" evidence="6">
    <location>
        <begin position="162"/>
        <end position="210"/>
    </location>
</feature>
<evidence type="ECO:0000256" key="5">
    <source>
        <dbReference type="SAM" id="Coils"/>
    </source>
</evidence>
<feature type="compositionally biased region" description="Polar residues" evidence="6">
    <location>
        <begin position="1"/>
        <end position="19"/>
    </location>
</feature>
<dbReference type="PROSITE" id="PS51999">
    <property type="entry name" value="ZF_GRF"/>
    <property type="match status" value="1"/>
</dbReference>
<dbReference type="PANTHER" id="PTHR33680">
    <property type="entry name" value="OS07G0190500 PROTEIN"/>
    <property type="match status" value="1"/>
</dbReference>
<evidence type="ECO:0000256" key="6">
    <source>
        <dbReference type="SAM" id="MobiDB-lite"/>
    </source>
</evidence>
<feature type="compositionally biased region" description="Polar residues" evidence="6">
    <location>
        <begin position="165"/>
        <end position="179"/>
    </location>
</feature>
<feature type="domain" description="GRF-type" evidence="7">
    <location>
        <begin position="34"/>
        <end position="79"/>
    </location>
</feature>
<keyword evidence="1" id="KW-0479">Metal-binding</keyword>
<feature type="region of interest" description="Disordered" evidence="6">
    <location>
        <begin position="105"/>
        <end position="148"/>
    </location>
</feature>